<evidence type="ECO:0000313" key="8">
    <source>
        <dbReference type="Proteomes" id="UP000001593"/>
    </source>
</evidence>
<keyword evidence="8" id="KW-1185">Reference proteome</keyword>
<dbReference type="GO" id="GO:0005813">
    <property type="term" value="C:centrosome"/>
    <property type="evidence" value="ECO:0007669"/>
    <property type="project" value="UniProtKB-SubCell"/>
</dbReference>
<keyword evidence="4 6" id="KW-0175">Coiled coil</keyword>
<proteinExistence type="inferred from homology"/>
<name>A7SDL4_NEMVE</name>
<dbReference type="InParanoid" id="A7SDL4"/>
<dbReference type="PANTHER" id="PTHR23162">
    <property type="entry name" value="OUTER DENSE FIBER OF SPERM TAILS 2"/>
    <property type="match status" value="1"/>
</dbReference>
<dbReference type="AlphaFoldDB" id="A7SDL4"/>
<keyword evidence="5" id="KW-0206">Cytoskeleton</keyword>
<protein>
    <submittedName>
        <fullName evidence="7">Uncharacterized protein</fullName>
    </submittedName>
</protein>
<organism evidence="7 8">
    <name type="scientific">Nematostella vectensis</name>
    <name type="common">Starlet sea anemone</name>
    <dbReference type="NCBI Taxonomy" id="45351"/>
    <lineage>
        <taxon>Eukaryota</taxon>
        <taxon>Metazoa</taxon>
        <taxon>Cnidaria</taxon>
        <taxon>Anthozoa</taxon>
        <taxon>Hexacorallia</taxon>
        <taxon>Actiniaria</taxon>
        <taxon>Edwardsiidae</taxon>
        <taxon>Nematostella</taxon>
    </lineage>
</organism>
<dbReference type="STRING" id="45351.A7SDL4"/>
<sequence length="123" mass="14949">MIDKYRREAEDARNRIYEAEQDAQRVQQESVMETEKTKIKMHHRLSELEPLAEMLKSTELRLQEAQDRLFTYERRASEHTKLIAELTQKVESQTDQLEHMREKYRLTQDEYRSLQGKYESVDR</sequence>
<dbReference type="EMBL" id="DS469631">
    <property type="protein sequence ID" value="EDO38184.1"/>
    <property type="molecule type" value="Genomic_DNA"/>
</dbReference>
<evidence type="ECO:0000256" key="6">
    <source>
        <dbReference type="SAM" id="Coils"/>
    </source>
</evidence>
<evidence type="ECO:0000256" key="2">
    <source>
        <dbReference type="ARBA" id="ARBA00009316"/>
    </source>
</evidence>
<dbReference type="PhylomeDB" id="A7SDL4"/>
<reference evidence="7 8" key="1">
    <citation type="journal article" date="2007" name="Science">
        <title>Sea anemone genome reveals ancestral eumetazoan gene repertoire and genomic organization.</title>
        <authorList>
            <person name="Putnam N.H."/>
            <person name="Srivastava M."/>
            <person name="Hellsten U."/>
            <person name="Dirks B."/>
            <person name="Chapman J."/>
            <person name="Salamov A."/>
            <person name="Terry A."/>
            <person name="Shapiro H."/>
            <person name="Lindquist E."/>
            <person name="Kapitonov V.V."/>
            <person name="Jurka J."/>
            <person name="Genikhovich G."/>
            <person name="Grigoriev I.V."/>
            <person name="Lucas S.M."/>
            <person name="Steele R.E."/>
            <person name="Finnerty J.R."/>
            <person name="Technau U."/>
            <person name="Martindale M.Q."/>
            <person name="Rokhsar D.S."/>
        </authorList>
    </citation>
    <scope>NUCLEOTIDE SEQUENCE [LARGE SCALE GENOMIC DNA]</scope>
    <source>
        <strain evidence="8">CH2 X CH6</strain>
    </source>
</reference>
<evidence type="ECO:0000256" key="3">
    <source>
        <dbReference type="ARBA" id="ARBA00022490"/>
    </source>
</evidence>
<feature type="coiled-coil region" evidence="6">
    <location>
        <begin position="2"/>
        <end position="117"/>
    </location>
</feature>
<evidence type="ECO:0000256" key="4">
    <source>
        <dbReference type="ARBA" id="ARBA00023054"/>
    </source>
</evidence>
<dbReference type="InterPro" id="IPR026099">
    <property type="entry name" value="Odf2-rel"/>
</dbReference>
<accession>A7SDL4</accession>
<dbReference type="Proteomes" id="UP000001593">
    <property type="component" value="Unassembled WGS sequence"/>
</dbReference>
<evidence type="ECO:0000256" key="1">
    <source>
        <dbReference type="ARBA" id="ARBA00004300"/>
    </source>
</evidence>
<comment type="similarity">
    <text evidence="2">Belongs to the ODF2 family.</text>
</comment>
<dbReference type="HOGENOM" id="CLU_2017921_0_0_1"/>
<evidence type="ECO:0000256" key="5">
    <source>
        <dbReference type="ARBA" id="ARBA00023212"/>
    </source>
</evidence>
<gene>
    <name evidence="7" type="ORF">NEMVEDRAFT_v1g210639</name>
</gene>
<keyword evidence="3" id="KW-0963">Cytoplasm</keyword>
<evidence type="ECO:0000313" key="7">
    <source>
        <dbReference type="EMBL" id="EDO38184.1"/>
    </source>
</evidence>
<comment type="subcellular location">
    <subcellularLocation>
        <location evidence="1">Cytoplasm</location>
        <location evidence="1">Cytoskeleton</location>
        <location evidence="1">Microtubule organizing center</location>
        <location evidence="1">Centrosome</location>
    </subcellularLocation>
</comment>
<dbReference type="PANTHER" id="PTHR23162:SF10">
    <property type="entry name" value="FI13205P"/>
    <property type="match status" value="1"/>
</dbReference>